<sequence>MNSKILIKIVFCLGLVSLAGCLRTPEWTLFYYADEAQKPQNPINTDYIAGYYDTLEQCQLKGDGMLRLSGKSYVAMDNSALENATAIPVAIEKGYQCEQLCEVNDDNVVICK</sequence>
<dbReference type="PROSITE" id="PS51257">
    <property type="entry name" value="PROKAR_LIPOPROTEIN"/>
    <property type="match status" value="1"/>
</dbReference>
<proteinExistence type="predicted"/>
<evidence type="ECO:0008006" key="3">
    <source>
        <dbReference type="Google" id="ProtNLM"/>
    </source>
</evidence>
<organism evidence="1 2">
    <name type="scientific">Shewanella electrodiphila</name>
    <dbReference type="NCBI Taxonomy" id="934143"/>
    <lineage>
        <taxon>Bacteria</taxon>
        <taxon>Pseudomonadati</taxon>
        <taxon>Pseudomonadota</taxon>
        <taxon>Gammaproteobacteria</taxon>
        <taxon>Alteromonadales</taxon>
        <taxon>Shewanellaceae</taxon>
        <taxon>Shewanella</taxon>
    </lineage>
</organism>
<dbReference type="EMBL" id="JAKIKU010000010">
    <property type="protein sequence ID" value="MCL1046939.1"/>
    <property type="molecule type" value="Genomic_DNA"/>
</dbReference>
<comment type="caution">
    <text evidence="1">The sequence shown here is derived from an EMBL/GenBank/DDBJ whole genome shotgun (WGS) entry which is preliminary data.</text>
</comment>
<evidence type="ECO:0000313" key="2">
    <source>
        <dbReference type="Proteomes" id="UP001202134"/>
    </source>
</evidence>
<name>A0ABT0KT29_9GAMM</name>
<reference evidence="1 2" key="1">
    <citation type="submission" date="2022-01" db="EMBL/GenBank/DDBJ databases">
        <title>Whole genome-based taxonomy of the Shewanellaceae.</title>
        <authorList>
            <person name="Martin-Rodriguez A.J."/>
        </authorList>
    </citation>
    <scope>NUCLEOTIDE SEQUENCE [LARGE SCALE GENOMIC DNA]</scope>
    <source>
        <strain evidence="1 2">DSM 24955</strain>
    </source>
</reference>
<keyword evidence="2" id="KW-1185">Reference proteome</keyword>
<gene>
    <name evidence="1" type="ORF">L2737_16700</name>
</gene>
<dbReference type="Proteomes" id="UP001202134">
    <property type="component" value="Unassembled WGS sequence"/>
</dbReference>
<evidence type="ECO:0000313" key="1">
    <source>
        <dbReference type="EMBL" id="MCL1046939.1"/>
    </source>
</evidence>
<protein>
    <recommendedName>
        <fullName evidence="3">Lipoprotein</fullName>
    </recommendedName>
</protein>
<accession>A0ABT0KT29</accession>
<dbReference type="RefSeq" id="WP_102529573.1">
    <property type="nucleotide sequence ID" value="NZ_JAKIKU010000010.1"/>
</dbReference>